<dbReference type="InterPro" id="IPR016181">
    <property type="entry name" value="Acyl_CoA_acyltransferase"/>
</dbReference>
<evidence type="ECO:0000313" key="21">
    <source>
        <dbReference type="EMBL" id="HGQ18123.1"/>
    </source>
</evidence>
<evidence type="ECO:0000256" key="15">
    <source>
        <dbReference type="ARBA" id="ARBA00044771"/>
    </source>
</evidence>
<dbReference type="SFLD" id="SFLDG01086">
    <property type="entry name" value="elongater_protein-like"/>
    <property type="match status" value="1"/>
</dbReference>
<keyword evidence="8" id="KW-0819">tRNA processing</keyword>
<evidence type="ECO:0000256" key="5">
    <source>
        <dbReference type="ARBA" id="ARBA00022555"/>
    </source>
</evidence>
<dbReference type="PROSITE" id="PS51186">
    <property type="entry name" value="GNAT"/>
    <property type="match status" value="1"/>
</dbReference>
<evidence type="ECO:0000256" key="1">
    <source>
        <dbReference type="ARBA" id="ARBA00005043"/>
    </source>
</evidence>
<dbReference type="Gene3D" id="3.20.20.70">
    <property type="entry name" value="Aldolase class I"/>
    <property type="match status" value="1"/>
</dbReference>
<evidence type="ECO:0000256" key="2">
    <source>
        <dbReference type="ARBA" id="ARBA00005494"/>
    </source>
</evidence>
<evidence type="ECO:0000313" key="20">
    <source>
        <dbReference type="EMBL" id="HGN37275.1"/>
    </source>
</evidence>
<dbReference type="Pfam" id="PF00583">
    <property type="entry name" value="Acetyltransf_1"/>
    <property type="match status" value="1"/>
</dbReference>
<dbReference type="InterPro" id="IPR013785">
    <property type="entry name" value="Aldolase_TIM"/>
</dbReference>
<protein>
    <recommendedName>
        <fullName evidence="3">Elongator complex protein 3</fullName>
        <ecNumber evidence="15">2.3.1.311</ecNumber>
    </recommendedName>
    <alternativeName>
        <fullName evidence="14">tRNA uridine(34) acetyltransferase</fullName>
    </alternativeName>
</protein>
<comment type="caution">
    <text evidence="20">The sequence shown here is derived from an EMBL/GenBank/DDBJ whole genome shotgun (WGS) entry which is preliminary data.</text>
</comment>
<evidence type="ECO:0000256" key="4">
    <source>
        <dbReference type="ARBA" id="ARBA00022485"/>
    </source>
</evidence>
<evidence type="ECO:0000256" key="8">
    <source>
        <dbReference type="ARBA" id="ARBA00022694"/>
    </source>
</evidence>
<dbReference type="SMART" id="SM00729">
    <property type="entry name" value="Elp3"/>
    <property type="match status" value="1"/>
</dbReference>
<keyword evidence="11 17" id="KW-0408">Iron</keyword>
<dbReference type="NCBIfam" id="TIGR01211">
    <property type="entry name" value="ELP3"/>
    <property type="match status" value="1"/>
</dbReference>
<feature type="binding site" evidence="17">
    <location>
        <position position="25"/>
    </location>
    <ligand>
        <name>[4Fe-4S] cluster</name>
        <dbReference type="ChEBI" id="CHEBI:49883"/>
        <note>4Fe-4S-S-AdoMet</note>
    </ligand>
</feature>
<proteinExistence type="inferred from homology"/>
<dbReference type="InterPro" id="IPR007197">
    <property type="entry name" value="rSAM"/>
</dbReference>
<dbReference type="InterPro" id="IPR039661">
    <property type="entry name" value="ELP3"/>
</dbReference>
<dbReference type="Pfam" id="PF16199">
    <property type="entry name" value="Radical_SAM_C"/>
    <property type="match status" value="1"/>
</dbReference>
<evidence type="ECO:0000256" key="14">
    <source>
        <dbReference type="ARBA" id="ARBA00030769"/>
    </source>
</evidence>
<keyword evidence="7" id="KW-0949">S-adenosyl-L-methionine</keyword>
<dbReference type="GO" id="GO:0046872">
    <property type="term" value="F:metal ion binding"/>
    <property type="evidence" value="ECO:0007669"/>
    <property type="project" value="UniProtKB-KW"/>
</dbReference>
<dbReference type="SFLD" id="SFLDF00344">
    <property type="entry name" value="ELP3-like"/>
    <property type="match status" value="1"/>
</dbReference>
<evidence type="ECO:0000259" key="18">
    <source>
        <dbReference type="PROSITE" id="PS51186"/>
    </source>
</evidence>
<evidence type="ECO:0000256" key="7">
    <source>
        <dbReference type="ARBA" id="ARBA00022691"/>
    </source>
</evidence>
<keyword evidence="13" id="KW-0012">Acyltransferase</keyword>
<feature type="domain" description="Radical SAM core" evidence="19">
    <location>
        <begin position="2"/>
        <end position="288"/>
    </location>
</feature>
<evidence type="ECO:0000256" key="6">
    <source>
        <dbReference type="ARBA" id="ARBA00022679"/>
    </source>
</evidence>
<dbReference type="PIRSF" id="PIRSF005669">
    <property type="entry name" value="Hist_AcTrfase_ELP3"/>
    <property type="match status" value="1"/>
</dbReference>
<evidence type="ECO:0000259" key="19">
    <source>
        <dbReference type="PROSITE" id="PS51918"/>
    </source>
</evidence>
<evidence type="ECO:0000256" key="11">
    <source>
        <dbReference type="ARBA" id="ARBA00023004"/>
    </source>
</evidence>
<dbReference type="GO" id="GO:0106261">
    <property type="term" value="F:tRNA uridine(34) acetyltransferase activity"/>
    <property type="evidence" value="ECO:0007669"/>
    <property type="project" value="UniProtKB-EC"/>
</dbReference>
<reference evidence="20" key="1">
    <citation type="journal article" date="2020" name="mSystems">
        <title>Genome- and Community-Level Interaction Insights into Carbon Utilization and Element Cycling Functions of Hydrothermarchaeota in Hydrothermal Sediment.</title>
        <authorList>
            <person name="Zhou Z."/>
            <person name="Liu Y."/>
            <person name="Xu W."/>
            <person name="Pan J."/>
            <person name="Luo Z.H."/>
            <person name="Li M."/>
        </authorList>
    </citation>
    <scope>NUCLEOTIDE SEQUENCE [LARGE SCALE GENOMIC DNA]</scope>
    <source>
        <strain evidence="20">SpSt-618</strain>
        <strain evidence="21">SpSt-657</strain>
    </source>
</reference>
<dbReference type="CDD" id="cd04301">
    <property type="entry name" value="NAT_SF"/>
    <property type="match status" value="1"/>
</dbReference>
<keyword evidence="6" id="KW-0808">Transferase</keyword>
<dbReference type="GO" id="GO:0000049">
    <property type="term" value="F:tRNA binding"/>
    <property type="evidence" value="ECO:0007669"/>
    <property type="project" value="UniProtKB-KW"/>
</dbReference>
<comment type="pathway">
    <text evidence="1">tRNA modification; 5-methoxycarbonylmethyl-2-thiouridine-tRNA biosynthesis.</text>
</comment>
<dbReference type="GO" id="GO:0051539">
    <property type="term" value="F:4 iron, 4 sulfur cluster binding"/>
    <property type="evidence" value="ECO:0007669"/>
    <property type="project" value="UniProtKB-KW"/>
</dbReference>
<dbReference type="GO" id="GO:0002926">
    <property type="term" value="P:tRNA wobble base 5-methoxycarbonylmethyl-2-thiouridinylation"/>
    <property type="evidence" value="ECO:0007669"/>
    <property type="project" value="TreeGrafter"/>
</dbReference>
<evidence type="ECO:0000256" key="9">
    <source>
        <dbReference type="ARBA" id="ARBA00022723"/>
    </source>
</evidence>
<accession>A0A7J3I9M2</accession>
<dbReference type="GO" id="GO:0005737">
    <property type="term" value="C:cytoplasm"/>
    <property type="evidence" value="ECO:0007669"/>
    <property type="project" value="TreeGrafter"/>
</dbReference>
<dbReference type="InterPro" id="IPR058240">
    <property type="entry name" value="rSAM_sf"/>
</dbReference>
<evidence type="ECO:0000256" key="13">
    <source>
        <dbReference type="ARBA" id="ARBA00023315"/>
    </source>
</evidence>
<dbReference type="InterPro" id="IPR034687">
    <property type="entry name" value="ELP3-like"/>
</dbReference>
<dbReference type="InterPro" id="IPR000182">
    <property type="entry name" value="GNAT_dom"/>
</dbReference>
<keyword evidence="5" id="KW-0820">tRNA-binding</keyword>
<evidence type="ECO:0000256" key="10">
    <source>
        <dbReference type="ARBA" id="ARBA00022884"/>
    </source>
</evidence>
<dbReference type="SUPFAM" id="SSF55729">
    <property type="entry name" value="Acyl-CoA N-acyltransferases (Nat)"/>
    <property type="match status" value="1"/>
</dbReference>
<gene>
    <name evidence="20" type="ORF">ENT87_06995</name>
    <name evidence="21" type="ORF">ENU30_04000</name>
</gene>
<dbReference type="PANTHER" id="PTHR11135">
    <property type="entry name" value="HISTONE ACETYLTRANSFERASE-RELATED"/>
    <property type="match status" value="1"/>
</dbReference>
<evidence type="ECO:0000256" key="17">
    <source>
        <dbReference type="PIRSR" id="PIRSR005669-1"/>
    </source>
</evidence>
<feature type="binding site" evidence="17">
    <location>
        <position position="22"/>
    </location>
    <ligand>
        <name>[4Fe-4S] cluster</name>
        <dbReference type="ChEBI" id="CHEBI:49883"/>
        <note>4Fe-4S-S-AdoMet</note>
    </ligand>
</feature>
<keyword evidence="12 17" id="KW-0411">Iron-sulfur</keyword>
<comment type="similarity">
    <text evidence="2">Belongs to the ELP3 family.</text>
</comment>
<comment type="cofactor">
    <cofactor evidence="17">
        <name>[4Fe-4S] cluster</name>
        <dbReference type="ChEBI" id="CHEBI:49883"/>
    </cofactor>
    <text evidence="17">Binds 1 [4Fe-4S] cluster. The cluster is coordinated with 3 cysteines and an exchangeable S-adenosyl-L-methionine.</text>
</comment>
<dbReference type="AlphaFoldDB" id="A0A7J3I9M2"/>
<organism evidence="20">
    <name type="scientific">Ignisphaera aggregans</name>
    <dbReference type="NCBI Taxonomy" id="334771"/>
    <lineage>
        <taxon>Archaea</taxon>
        <taxon>Thermoproteota</taxon>
        <taxon>Thermoprotei</taxon>
        <taxon>Desulfurococcales</taxon>
        <taxon>Desulfurococcaceae</taxon>
        <taxon>Ignisphaera</taxon>
    </lineage>
</organism>
<dbReference type="EMBL" id="DTBZ01000077">
    <property type="protein sequence ID" value="HGQ18123.1"/>
    <property type="molecule type" value="Genomic_DNA"/>
</dbReference>
<dbReference type="PANTHER" id="PTHR11135:SF0">
    <property type="entry name" value="ELONGATOR COMPLEX PROTEIN 3"/>
    <property type="match status" value="1"/>
</dbReference>
<dbReference type="SFLD" id="SFLDS00029">
    <property type="entry name" value="Radical_SAM"/>
    <property type="match status" value="1"/>
</dbReference>
<keyword evidence="10" id="KW-0694">RNA-binding</keyword>
<comment type="catalytic activity">
    <reaction evidence="16">
        <text>uridine(34) in tRNA + acetyl-CoA + S-adenosyl-L-methionine + H2O = 5-(carboxymethyl)uridine(34) in tRNA + 5'-deoxyadenosine + L-methionine + CoA + 2 H(+)</text>
        <dbReference type="Rhea" id="RHEA:61020"/>
        <dbReference type="Rhea" id="RHEA-COMP:10407"/>
        <dbReference type="Rhea" id="RHEA-COMP:11727"/>
        <dbReference type="ChEBI" id="CHEBI:15377"/>
        <dbReference type="ChEBI" id="CHEBI:15378"/>
        <dbReference type="ChEBI" id="CHEBI:17319"/>
        <dbReference type="ChEBI" id="CHEBI:57287"/>
        <dbReference type="ChEBI" id="CHEBI:57288"/>
        <dbReference type="ChEBI" id="CHEBI:57844"/>
        <dbReference type="ChEBI" id="CHEBI:59789"/>
        <dbReference type="ChEBI" id="CHEBI:65315"/>
        <dbReference type="ChEBI" id="CHEBI:74882"/>
        <dbReference type="EC" id="2.3.1.311"/>
    </reaction>
    <physiologicalReaction direction="left-to-right" evidence="16">
        <dbReference type="Rhea" id="RHEA:61021"/>
    </physiologicalReaction>
</comment>
<dbReference type="EC" id="2.3.1.311" evidence="15"/>
<dbReference type="InterPro" id="IPR032432">
    <property type="entry name" value="Radical_SAM_C"/>
</dbReference>
<evidence type="ECO:0000256" key="3">
    <source>
        <dbReference type="ARBA" id="ARBA00020266"/>
    </source>
</evidence>
<dbReference type="EMBL" id="DTAI01000208">
    <property type="protein sequence ID" value="HGN37275.1"/>
    <property type="molecule type" value="Genomic_DNA"/>
</dbReference>
<dbReference type="SUPFAM" id="SSF102114">
    <property type="entry name" value="Radical SAM enzymes"/>
    <property type="match status" value="1"/>
</dbReference>
<feature type="domain" description="N-acetyltransferase" evidence="18">
    <location>
        <begin position="297"/>
        <end position="465"/>
    </location>
</feature>
<dbReference type="InterPro" id="IPR006638">
    <property type="entry name" value="Elp3/MiaA/NifB-like_rSAM"/>
</dbReference>
<dbReference type="PROSITE" id="PS51918">
    <property type="entry name" value="RADICAL_SAM"/>
    <property type="match status" value="1"/>
</dbReference>
<evidence type="ECO:0000256" key="12">
    <source>
        <dbReference type="ARBA" id="ARBA00023014"/>
    </source>
</evidence>
<keyword evidence="9 17" id="KW-0479">Metal-binding</keyword>
<dbReference type="Gene3D" id="3.40.630.30">
    <property type="match status" value="1"/>
</dbReference>
<keyword evidence="4" id="KW-0004">4Fe-4S</keyword>
<name>A0A7J3I9M2_9CREN</name>
<feature type="binding site" evidence="17">
    <location>
        <position position="17"/>
    </location>
    <ligand>
        <name>[4Fe-4S] cluster</name>
        <dbReference type="ChEBI" id="CHEBI:49883"/>
        <note>4Fe-4S-S-AdoMet</note>
    </ligand>
</feature>
<sequence>MLSGITVVAVMTKPYPCPHGRCIYCPGGPEFGTPQSYIGNEPALMRGIQTNFDPYEQVLLRLKQYEALNHIPSKVEVIIMGGTFTAMPMDYQEWFVTNIFEAFNRYPNPRPATMPSLEEAHLRNETARIRVVGLTIETRPDWAKEKQIDFMLYLGATKVELGVQSIYDDVLYFISRGHTVKDVVESTRLLKDAGYKVVYHIMPGLPGSDYDRDIAMIREIFENPDYRPDMLKIYPVVVVEKTKLYELWKSGRYTALTDEEAIELISEFYRYIPKWVRIMRIQRDIPAPLIVAGPRKANLRELVEERAIKKGMRINEIRFREVGRQILYRGKKLGSISITREYYEASGGMEVFLAVEDVNNNIIIGLLRLRIPSEKAHRTEVDSRTALVREIHIYGPQVPIDMHVNDAWQHKGWGARLLKTAEEIARYEFNCNRIYILSGVGVREYYRKLGYRRLDRTPYMFKELGSHA</sequence>
<evidence type="ECO:0000256" key="16">
    <source>
        <dbReference type="ARBA" id="ARBA00047372"/>
    </source>
</evidence>
<dbReference type="Pfam" id="PF04055">
    <property type="entry name" value="Radical_SAM"/>
    <property type="match status" value="1"/>
</dbReference>